<evidence type="ECO:0000256" key="6">
    <source>
        <dbReference type="ARBA" id="ARBA00023136"/>
    </source>
</evidence>
<keyword evidence="6 8" id="KW-0472">Membrane</keyword>
<dbReference type="Pfam" id="PF02472">
    <property type="entry name" value="ExbD"/>
    <property type="match status" value="1"/>
</dbReference>
<proteinExistence type="inferred from homology"/>
<accession>A0ABS2WAK1</accession>
<keyword evidence="4 7" id="KW-0812">Transmembrane</keyword>
<name>A0ABS2WAK1_9GAMM</name>
<gene>
    <name evidence="9" type="ORF">JW498_15320</name>
</gene>
<evidence type="ECO:0000256" key="4">
    <source>
        <dbReference type="ARBA" id="ARBA00022692"/>
    </source>
</evidence>
<keyword evidence="10" id="KW-1185">Reference proteome</keyword>
<evidence type="ECO:0000313" key="9">
    <source>
        <dbReference type="EMBL" id="MBN0988739.1"/>
    </source>
</evidence>
<comment type="subcellular location">
    <subcellularLocation>
        <location evidence="1">Cell membrane</location>
        <topology evidence="1">Single-pass membrane protein</topology>
    </subcellularLocation>
    <subcellularLocation>
        <location evidence="7">Cell membrane</location>
        <topology evidence="7">Single-pass type II membrane protein</topology>
    </subcellularLocation>
</comment>
<sequence length="132" mass="14245">MLLEITPRASQSISLTPLIDVVFILLLFFMLSSTFNKTRQLELKATSPGTQSLLPEVNRLLLLTDNRADLNGTIYTVDSIAFSQQLSAIANAGGAVTLTAHSAVRVQQTIHIIDNLRAAGIVQLNLSPSVSE</sequence>
<evidence type="ECO:0000256" key="7">
    <source>
        <dbReference type="RuleBase" id="RU003879"/>
    </source>
</evidence>
<comment type="similarity">
    <text evidence="2 7">Belongs to the ExbD/TolR family.</text>
</comment>
<keyword evidence="5 8" id="KW-1133">Transmembrane helix</keyword>
<evidence type="ECO:0000256" key="3">
    <source>
        <dbReference type="ARBA" id="ARBA00022475"/>
    </source>
</evidence>
<dbReference type="RefSeq" id="WP_205210051.1">
    <property type="nucleotide sequence ID" value="NZ_JAFFZO010000011.1"/>
</dbReference>
<reference evidence="9 10" key="1">
    <citation type="submission" date="2021-02" db="EMBL/GenBank/DDBJ databases">
        <title>A novel species of genus Amphritea isolated from a fishpond in China.</title>
        <authorList>
            <person name="Lu H."/>
        </authorList>
    </citation>
    <scope>NUCLEOTIDE SEQUENCE [LARGE SCALE GENOMIC DNA]</scope>
    <source>
        <strain evidence="9 10">RP18W</strain>
    </source>
</reference>
<organism evidence="9 10">
    <name type="scientific">Amphritea pacifica</name>
    <dbReference type="NCBI Taxonomy" id="2811233"/>
    <lineage>
        <taxon>Bacteria</taxon>
        <taxon>Pseudomonadati</taxon>
        <taxon>Pseudomonadota</taxon>
        <taxon>Gammaproteobacteria</taxon>
        <taxon>Oceanospirillales</taxon>
        <taxon>Oceanospirillaceae</taxon>
        <taxon>Amphritea</taxon>
    </lineage>
</organism>
<dbReference type="Proteomes" id="UP000760472">
    <property type="component" value="Unassembled WGS sequence"/>
</dbReference>
<evidence type="ECO:0000313" key="10">
    <source>
        <dbReference type="Proteomes" id="UP000760472"/>
    </source>
</evidence>
<feature type="transmembrane region" description="Helical" evidence="8">
    <location>
        <begin position="12"/>
        <end position="31"/>
    </location>
</feature>
<evidence type="ECO:0000256" key="2">
    <source>
        <dbReference type="ARBA" id="ARBA00005811"/>
    </source>
</evidence>
<evidence type="ECO:0000256" key="5">
    <source>
        <dbReference type="ARBA" id="ARBA00022989"/>
    </source>
</evidence>
<comment type="caution">
    <text evidence="9">The sequence shown here is derived from an EMBL/GenBank/DDBJ whole genome shotgun (WGS) entry which is preliminary data.</text>
</comment>
<dbReference type="EMBL" id="JAFFZP010000026">
    <property type="protein sequence ID" value="MBN0988739.1"/>
    <property type="molecule type" value="Genomic_DNA"/>
</dbReference>
<evidence type="ECO:0000256" key="1">
    <source>
        <dbReference type="ARBA" id="ARBA00004162"/>
    </source>
</evidence>
<dbReference type="PANTHER" id="PTHR30558:SF3">
    <property type="entry name" value="BIOPOLYMER TRANSPORT PROTEIN EXBD-RELATED"/>
    <property type="match status" value="1"/>
</dbReference>
<dbReference type="PANTHER" id="PTHR30558">
    <property type="entry name" value="EXBD MEMBRANE COMPONENT OF PMF-DRIVEN MACROMOLECULE IMPORT SYSTEM"/>
    <property type="match status" value="1"/>
</dbReference>
<evidence type="ECO:0000256" key="8">
    <source>
        <dbReference type="SAM" id="Phobius"/>
    </source>
</evidence>
<keyword evidence="3" id="KW-1003">Cell membrane</keyword>
<keyword evidence="7" id="KW-0653">Protein transport</keyword>
<dbReference type="InterPro" id="IPR003400">
    <property type="entry name" value="ExbD"/>
</dbReference>
<keyword evidence="7" id="KW-0813">Transport</keyword>
<protein>
    <submittedName>
        <fullName evidence="9">Biopolymer transporter ExbD</fullName>
    </submittedName>
</protein>